<feature type="domain" description="URB1 N-terminal" evidence="2">
    <location>
        <begin position="153"/>
        <end position="423"/>
    </location>
</feature>
<dbReference type="EMBL" id="LVLJ01000986">
    <property type="protein sequence ID" value="OAE31684.1"/>
    <property type="molecule type" value="Genomic_DNA"/>
</dbReference>
<feature type="compositionally biased region" description="Acidic residues" evidence="1">
    <location>
        <begin position="1"/>
        <end position="18"/>
    </location>
</feature>
<keyword evidence="5" id="KW-1185">Reference proteome</keyword>
<organism evidence="4 5">
    <name type="scientific">Marchantia polymorpha subsp. ruderalis</name>
    <dbReference type="NCBI Taxonomy" id="1480154"/>
    <lineage>
        <taxon>Eukaryota</taxon>
        <taxon>Viridiplantae</taxon>
        <taxon>Streptophyta</taxon>
        <taxon>Embryophyta</taxon>
        <taxon>Marchantiophyta</taxon>
        <taxon>Marchantiopsida</taxon>
        <taxon>Marchantiidae</taxon>
        <taxon>Marchantiales</taxon>
        <taxon>Marchantiaceae</taxon>
        <taxon>Marchantia</taxon>
    </lineage>
</organism>
<gene>
    <name evidence="4" type="ORF">AXG93_3384s1580</name>
</gene>
<proteinExistence type="predicted"/>
<dbReference type="Pfam" id="PF11707">
    <property type="entry name" value="Npa1"/>
    <property type="match status" value="1"/>
</dbReference>
<feature type="region of interest" description="Disordered" evidence="1">
    <location>
        <begin position="1"/>
        <end position="32"/>
    </location>
</feature>
<evidence type="ECO:0000256" key="1">
    <source>
        <dbReference type="SAM" id="MobiDB-lite"/>
    </source>
</evidence>
<feature type="domain" description="URB1 C-terminal" evidence="3">
    <location>
        <begin position="2191"/>
        <end position="2381"/>
    </location>
</feature>
<dbReference type="Pfam" id="PF16201">
    <property type="entry name" value="NopRA1"/>
    <property type="match status" value="1"/>
</dbReference>
<evidence type="ECO:0000259" key="3">
    <source>
        <dbReference type="Pfam" id="PF16201"/>
    </source>
</evidence>
<dbReference type="InterPro" id="IPR039844">
    <property type="entry name" value="URB1"/>
</dbReference>
<protein>
    <recommendedName>
        <fullName evidence="6">Nucleolar pre-ribosomal-associated protein 1 C-terminal domain-containing protein</fullName>
    </recommendedName>
</protein>
<comment type="caution">
    <text evidence="4">The sequence shown here is derived from an EMBL/GenBank/DDBJ whole genome shotgun (WGS) entry which is preliminary data.</text>
</comment>
<evidence type="ECO:0000259" key="2">
    <source>
        <dbReference type="Pfam" id="PF11707"/>
    </source>
</evidence>
<dbReference type="GO" id="GO:0000463">
    <property type="term" value="P:maturation of LSU-rRNA from tricistronic rRNA transcript (SSU-rRNA, 5.8S rRNA, LSU-rRNA)"/>
    <property type="evidence" value="ECO:0007669"/>
    <property type="project" value="TreeGrafter"/>
</dbReference>
<dbReference type="GO" id="GO:0000466">
    <property type="term" value="P:maturation of 5.8S rRNA from tricistronic rRNA transcript (SSU-rRNA, 5.8S rRNA, LSU-rRNA)"/>
    <property type="evidence" value="ECO:0007669"/>
    <property type="project" value="TreeGrafter"/>
</dbReference>
<dbReference type="InterPro" id="IPR021714">
    <property type="entry name" value="URB1_N"/>
</dbReference>
<dbReference type="InterPro" id="IPR032436">
    <property type="entry name" value="URB1_C"/>
</dbReference>
<dbReference type="PANTHER" id="PTHR13500:SF0">
    <property type="entry name" value="NUCLEOLAR PRE-RIBOSOMAL-ASSOCIATED PROTEIN 1"/>
    <property type="match status" value="1"/>
</dbReference>
<sequence>MDDEDGSDYGDEPMELEEEVRLERGDPEDEEMETELSNVPAATLALDILNDETTRLAAGLASQDGDLLAAIAAMQKAVTGKDGENVLVSYVLASPQCVELMNIWQAGSGSATAVPLMQLLYHMFRHTLGKVDGYVVNRDSDSQRRFMIVNLRLDKLARSIVRNRMKDIYSHLSSSQRSRQNAGLLLLSAMVLRGRTLGTEIATTFDFTLEALKKLARSSKNQKSDFQHDMMFKRPTRYALVEFAMSFLEVGDPGLLRWILQKRPLYAGVLHGISKDPETMMVKVLVLLQEKVMDPQFMVPRGLQSVLFGDATLEQLARISADKTLELANEFAHDILLELCTDPSHGLCPESTEVWEAQPGQTGAFGGGQARLLRLMNRLKVTEVDKHRDLLLATGRARPKFAAAYLASIPLSLEPRVSRVWFKAMSLVAVLIPLASQTSPFASLVGQGLTAPPHDGPLIRSAILSLLPASLSRLALNRGLQHADIMVKHACLRVLYEALMALKRLLESLDVAAAAAATYSEPIRGPPGISCTAMEINVTAERESRGEPQKEQWLKLSHSIQDTMRAYLPDPNVLFGILPSLKTSLVSTKIGVASLSDEGAQVSVKKRKRTDLGTADGSNEQQIALIDNYDYEATIIELWGSDAIVDAGRRESSEVLLHSKVVEVLASFQTVLPIALADTGFDAFKLLPENPVAMPVVQQKALTSLLLAVTGSSSTSSSEKAVRFVGEFAGVGSAHKRLKPLLLLMLSTDLKDVSEAAYLIIHRIMVSTGAFGMNLGEVRLWLDALVGWKFDKFQEPQATGERTELDLRNNLTSDTVHGSLIDFLAEAVGSISQSIYKYLERLHSTLSTLMLESDVGHTTSIDMVSKDVYVPEFGPFVICSLETCFRSAKSKTVPQRAAIATYVANALYMLLKYQVHPQALAAVVSTELSTGFTTYAQQLKETANLQLFEWSSLYFLLQQSAQLLPSCDIAQISGSSRLNGVDQAQNPDEEKLLAVLKACKRQKDVAIETRLETVRSVLLTTPVKEVVETFPLLMRVCADIFNGDSSTLVALLGVHQSLLSDVSTAWPELFALAMEQAGAIKDMDGETVDIIDPTASTLKSVHSSKGSEAVGLCSLLLRCPFPVLFSAAVYGNNGMLLRNHAFTQILLRSSSKVSHSSWLHAVRLVVSGVKHVVGIPTEGASPLDVCFSLLCSLISPTHLKSVGDHLTSLAGADDGDTMRDYQNMIIDLLHHPALYTYFLDSNILSTASCPLVSGLRRDNKDEKLCDTSLRRVLASAASSVNAFDGHILVLLTRLLESIQTLGESAIFLPLVDQVRTLQDLVFEACGSFVRKAVSIFRKEMEENLSVGVVASPSLFAVSVLIPYADVPSTVDFLLSLLLVGSNKFKKSKQAVAPHVLGLHLATVFIDSLSEVSGRQRFQTGHPESWNCGHQFAEESDSQLIFDLFERVLEQVISFPSVMADLCLLSFLQALDPKSAVSKRSEEFYLRFDKTRFADLARCTPLAVLRHCVMHPNKVTGTIAKLLVESSSVHLSEFGRLIVHGTANKNQSILSGLRLSFADRMLVSCEKTQSLDLALSDEDLFSLLPAVKVYFDVKSVKGRDEDKEVVTHIAGVYGRYLSKLLKSWDELVAKEAVVEWYVSNRSPGTLSGAYFHSSGSMDDYCSYSPLGQVVRILEHCQSFDPRSNKKRDRVFKSLLSEENSSLIPFSIPKSADEDTRQMVCEAVAKVHILRHLLDSSSKVEFSDREESQSIVKDKVKSVDGAKLDGRNDNMAIQRFLSCLVYTLGALFKSGGMDRKEESASVSSVLQAGPKRGHWLLFLEQFLLLQVIQTAEQLLELSVDLSSYIPMYRYSLATLLGYRYAIPSAMKAARYLTMVYLDCLQVKNVEGQTVDVNALELLISHSRFLPSMLAWNPKRMQIPHLSGKHAGKGTALNSLTSVLLLVGSPLVDHVEEEGIESSDEPAASLDVTVKMQPQNQLKDVRSDEEDQKKMELVKLLRVFVALRLKQCNLDMTSSESVPLEQILSVLLAAYGGTMSELDQELLTLMHEIESQGGPGFSGLSGLDYLWGEAALKRRKSKSAQLLSLKSGLDEADGLSEIRRQTFKEDLVIDPRRCGLTVLFFPPRRPVDVPGVGQFQTAKQFLDGCKEVRGRGMVAVERELRAAAYDPAFLLPFSVHGLSIGCISAEEFVRLGLLAVAFASISSANESMRKAGYEVLAKYYTVLEGCPSFKGRTQVRLLMTYVKNSVADAWQKLPLVLSVFAAEASCILMNPENHHYLTINRFLLRAPNLDMESIPLFQIMFGSGSVQYRSDRLWMLRLLAAGLGSSVDAHIYRRKFVLELLMSFHDSAMADRFTRKWVLQVLYQAANVRSCSLYLVEHTGLLSWLASVAVNDCLSQSGSDGKGTEGELASVSLKVIESIMSWGVVQRHLLTDGTEELSKVALMFHRFLVRNSTSHYQKIFARPTIKVMISVLRMSHRRKKHQTHFTLNIVGLQEVINWIEGGAMPLKFVGEMELRTSALEMILHSSPPQVTSIQDKVGFYNIASWAVQVAQQSDLENSVASNIMTVKSSQQGKAGLHESLTQKLLRWLAAALVLGGISRVSETADSNMKLTTCLSVVSALKKVESLHGVVGLPIDRKLARLLLSLQGHVKLQTEAPSLVTVIAAVTTLTPFTGFSIKDDDGFQTSGEKISSVLELLLTELPCPEEINPSWLWSFSGPWSTHGNSSPGENAAVEVRYVSEVCSTIFTFLQLLWSKRPASFASCLINMEARITDPFIFTTRDDDSSRDKILKKLALLQENFCRALQRRPLEVEECNKYH</sequence>
<dbReference type="PANTHER" id="PTHR13500">
    <property type="entry name" value="NUCLEOLAR PRERIBOSOMAL-ASSOCIATED PROTEIN 1"/>
    <property type="match status" value="1"/>
</dbReference>
<evidence type="ECO:0000313" key="4">
    <source>
        <dbReference type="EMBL" id="OAE31684.1"/>
    </source>
</evidence>
<evidence type="ECO:0008006" key="6">
    <source>
        <dbReference type="Google" id="ProtNLM"/>
    </source>
</evidence>
<dbReference type="GO" id="GO:0005730">
    <property type="term" value="C:nucleolus"/>
    <property type="evidence" value="ECO:0007669"/>
    <property type="project" value="TreeGrafter"/>
</dbReference>
<name>A0A176WFJ6_MARPO</name>
<dbReference type="Proteomes" id="UP000077202">
    <property type="component" value="Unassembled WGS sequence"/>
</dbReference>
<reference evidence="4" key="1">
    <citation type="submission" date="2016-03" db="EMBL/GenBank/DDBJ databases">
        <title>Mechanisms controlling the formation of the plant cell surface in tip-growing cells are functionally conserved among land plants.</title>
        <authorList>
            <person name="Honkanen S."/>
            <person name="Jones V.A."/>
            <person name="Morieri G."/>
            <person name="Champion C."/>
            <person name="Hetherington A.J."/>
            <person name="Kelly S."/>
            <person name="Saint-Marcoux D."/>
            <person name="Proust H."/>
            <person name="Prescott H."/>
            <person name="Dolan L."/>
        </authorList>
    </citation>
    <scope>NUCLEOTIDE SEQUENCE [LARGE SCALE GENOMIC DNA]</scope>
    <source>
        <tissue evidence="4">Whole gametophyte</tissue>
    </source>
</reference>
<accession>A0A176WFJ6</accession>
<evidence type="ECO:0000313" key="5">
    <source>
        <dbReference type="Proteomes" id="UP000077202"/>
    </source>
</evidence>